<evidence type="ECO:0000259" key="1">
    <source>
        <dbReference type="Pfam" id="PF16472"/>
    </source>
</evidence>
<protein>
    <submittedName>
        <fullName evidence="2">DUF5050 domain-containing protein</fullName>
    </submittedName>
</protein>
<evidence type="ECO:0000313" key="2">
    <source>
        <dbReference type="EMBL" id="MFC5452330.1"/>
    </source>
</evidence>
<keyword evidence="3" id="KW-1185">Reference proteome</keyword>
<feature type="domain" description="Prolow-density lipoprotein receptor-related protein 1-like beta-propeller" evidence="1">
    <location>
        <begin position="10"/>
        <end position="94"/>
    </location>
</feature>
<dbReference type="EMBL" id="JBHSMJ010000047">
    <property type="protein sequence ID" value="MFC5452330.1"/>
    <property type="molecule type" value="Genomic_DNA"/>
</dbReference>
<dbReference type="InterPro" id="IPR032485">
    <property type="entry name" value="LRP1-like_beta_prop"/>
</dbReference>
<name>A0ABW0KGC3_9BACL</name>
<comment type="caution">
    <text evidence="2">The sequence shown here is derived from an EMBL/GenBank/DDBJ whole genome shotgun (WGS) entry which is preliminary data.</text>
</comment>
<dbReference type="RefSeq" id="WP_377526644.1">
    <property type="nucleotide sequence ID" value="NZ_JAQFVF010000062.1"/>
</dbReference>
<dbReference type="Proteomes" id="UP001596044">
    <property type="component" value="Unassembled WGS sequence"/>
</dbReference>
<dbReference type="Pfam" id="PF16472">
    <property type="entry name" value="DUF5050"/>
    <property type="match status" value="1"/>
</dbReference>
<evidence type="ECO:0000313" key="3">
    <source>
        <dbReference type="Proteomes" id="UP001596044"/>
    </source>
</evidence>
<organism evidence="2 3">
    <name type="scientific">Paenibacillus aestuarii</name>
    <dbReference type="NCBI Taxonomy" id="516965"/>
    <lineage>
        <taxon>Bacteria</taxon>
        <taxon>Bacillati</taxon>
        <taxon>Bacillota</taxon>
        <taxon>Bacilli</taxon>
        <taxon>Bacillales</taxon>
        <taxon>Paenibacillaceae</taxon>
        <taxon>Paenibacillus</taxon>
    </lineage>
</organism>
<gene>
    <name evidence="2" type="ORF">ACFPOG_29400</name>
</gene>
<accession>A0ABW0KGC3</accession>
<sequence>MRSVIILGIKKIRTDGSGETSLFRVTATDSMSSAVEDSIHVLKDWIYFIQPDNGVHPAALNKIRKDGSQLTPLASSGNFNSFMIADGWIYYGANNLRNDSSPPEIEQLQLFQSPSWNVASTENG</sequence>
<proteinExistence type="predicted"/>
<reference evidence="3" key="1">
    <citation type="journal article" date="2019" name="Int. J. Syst. Evol. Microbiol.">
        <title>The Global Catalogue of Microorganisms (GCM) 10K type strain sequencing project: providing services to taxonomists for standard genome sequencing and annotation.</title>
        <authorList>
            <consortium name="The Broad Institute Genomics Platform"/>
            <consortium name="The Broad Institute Genome Sequencing Center for Infectious Disease"/>
            <person name="Wu L."/>
            <person name="Ma J."/>
        </authorList>
    </citation>
    <scope>NUCLEOTIDE SEQUENCE [LARGE SCALE GENOMIC DNA]</scope>
    <source>
        <strain evidence="3">KACC 11904</strain>
    </source>
</reference>